<keyword evidence="2" id="KW-0812">Transmembrane</keyword>
<evidence type="ECO:0000313" key="5">
    <source>
        <dbReference type="Proteomes" id="UP000009159"/>
    </source>
</evidence>
<dbReference type="STRING" id="350058.Mvan_3392"/>
<feature type="transmembrane region" description="Helical" evidence="2">
    <location>
        <begin position="56"/>
        <end position="76"/>
    </location>
</feature>
<gene>
    <name evidence="4" type="ordered locus">Mvan_3392</name>
</gene>
<dbReference type="KEGG" id="mva:Mvan_3392"/>
<dbReference type="AlphaFoldDB" id="A1TAI9"/>
<keyword evidence="5" id="KW-1185">Reference proteome</keyword>
<feature type="transmembrane region" description="Helical" evidence="2">
    <location>
        <begin position="246"/>
        <end position="263"/>
    </location>
</feature>
<evidence type="ECO:0000313" key="4">
    <source>
        <dbReference type="EMBL" id="ABM14189.1"/>
    </source>
</evidence>
<organism evidence="4 5">
    <name type="scientific">Mycolicibacterium vanbaalenii (strain DSM 7251 / JCM 13017 / BCRC 16820 / KCTC 9966 / NRRL B-24157 / PYR-1)</name>
    <name type="common">Mycobacterium vanbaalenii</name>
    <dbReference type="NCBI Taxonomy" id="350058"/>
    <lineage>
        <taxon>Bacteria</taxon>
        <taxon>Bacillati</taxon>
        <taxon>Actinomycetota</taxon>
        <taxon>Actinomycetes</taxon>
        <taxon>Mycobacteriales</taxon>
        <taxon>Mycobacteriaceae</taxon>
        <taxon>Mycolicibacterium</taxon>
    </lineage>
</organism>
<feature type="transmembrane region" description="Helical" evidence="2">
    <location>
        <begin position="28"/>
        <end position="44"/>
    </location>
</feature>
<dbReference type="GO" id="GO:0016020">
    <property type="term" value="C:membrane"/>
    <property type="evidence" value="ECO:0007669"/>
    <property type="project" value="InterPro"/>
</dbReference>
<feature type="domain" description="EamA" evidence="3">
    <location>
        <begin position="132"/>
        <end position="258"/>
    </location>
</feature>
<dbReference type="EMBL" id="CP000511">
    <property type="protein sequence ID" value="ABM14189.1"/>
    <property type="molecule type" value="Genomic_DNA"/>
</dbReference>
<keyword evidence="2" id="KW-0472">Membrane</keyword>
<feature type="transmembrane region" description="Helical" evidence="2">
    <location>
        <begin position="161"/>
        <end position="183"/>
    </location>
</feature>
<evidence type="ECO:0000259" key="3">
    <source>
        <dbReference type="Pfam" id="PF00892"/>
    </source>
</evidence>
<accession>A1TAI9</accession>
<reference evidence="4" key="1">
    <citation type="submission" date="2006-12" db="EMBL/GenBank/DDBJ databases">
        <title>Complete sequence of Mycobacterium vanbaalenii PYR-1.</title>
        <authorList>
            <consortium name="US DOE Joint Genome Institute"/>
            <person name="Copeland A."/>
            <person name="Lucas S."/>
            <person name="Lapidus A."/>
            <person name="Barry K."/>
            <person name="Detter J.C."/>
            <person name="Glavina del Rio T."/>
            <person name="Hammon N."/>
            <person name="Israni S."/>
            <person name="Dalin E."/>
            <person name="Tice H."/>
            <person name="Pitluck S."/>
            <person name="Singan V."/>
            <person name="Schmutz J."/>
            <person name="Larimer F."/>
            <person name="Land M."/>
            <person name="Hauser L."/>
            <person name="Kyrpides N."/>
            <person name="Anderson I.J."/>
            <person name="Miller C."/>
            <person name="Richardson P."/>
        </authorList>
    </citation>
    <scope>NUCLEOTIDE SEQUENCE [LARGE SCALE GENOMIC DNA]</scope>
    <source>
        <strain evidence="4">PYR-1</strain>
    </source>
</reference>
<name>A1TAI9_MYCVP</name>
<comment type="similarity">
    <text evidence="1">Belongs to the EamA transporter family.</text>
</comment>
<evidence type="ECO:0000256" key="2">
    <source>
        <dbReference type="SAM" id="Phobius"/>
    </source>
</evidence>
<dbReference type="HOGENOM" id="CLU_057295_0_0_11"/>
<feature type="transmembrane region" description="Helical" evidence="2">
    <location>
        <begin position="132"/>
        <end position="149"/>
    </location>
</feature>
<feature type="transmembrane region" description="Helical" evidence="2">
    <location>
        <begin position="189"/>
        <end position="211"/>
    </location>
</feature>
<proteinExistence type="inferred from homology"/>
<dbReference type="Pfam" id="PF00892">
    <property type="entry name" value="EamA"/>
    <property type="match status" value="1"/>
</dbReference>
<dbReference type="InterPro" id="IPR037185">
    <property type="entry name" value="EmrE-like"/>
</dbReference>
<keyword evidence="2" id="KW-1133">Transmembrane helix</keyword>
<dbReference type="eggNOG" id="COG5006">
    <property type="taxonomic scope" value="Bacteria"/>
</dbReference>
<sequence length="277" mass="28218">MAVGSMVCVQLGLAIAVTLIEDIGVEGAAWLRLAWAGILFLVIVRPRRKAFTRNSFLMCVLLGVVTAAITLLFMAALARIPLGTASALEFLGPLGVAVARGRGQGRWIWPGLAAVGVLSLTQPWSAAVDPVGVGYALCAAACWAGYILLTQKVGDEVAGINGLAVSMPVAGLVATVTVGPAVIERMTPQILLIGIGLAILLPVVPFALELLALRRLTAAAFGTLMALEPAFAMLLGFLILNQAPGAAGVIGILFVVAAGVGAARSGARAAPVPLEVG</sequence>
<feature type="transmembrane region" description="Helical" evidence="2">
    <location>
        <begin position="218"/>
        <end position="240"/>
    </location>
</feature>
<dbReference type="SUPFAM" id="SSF103481">
    <property type="entry name" value="Multidrug resistance efflux transporter EmrE"/>
    <property type="match status" value="2"/>
</dbReference>
<dbReference type="Proteomes" id="UP000009159">
    <property type="component" value="Chromosome"/>
</dbReference>
<evidence type="ECO:0000256" key="1">
    <source>
        <dbReference type="ARBA" id="ARBA00007362"/>
    </source>
</evidence>
<protein>
    <recommendedName>
        <fullName evidence="3">EamA domain-containing protein</fullName>
    </recommendedName>
</protein>
<dbReference type="InterPro" id="IPR000620">
    <property type="entry name" value="EamA_dom"/>
</dbReference>